<dbReference type="Gene3D" id="3.50.30.40">
    <property type="entry name" value="Ribonuclease E inhibitor RraA/RraA-like"/>
    <property type="match status" value="1"/>
</dbReference>
<dbReference type="OrthoDB" id="943692at2"/>
<protein>
    <recommendedName>
        <fullName evidence="10">4-hydroxy-4-methyl-2-oxoglutarate aldolase</fullName>
        <shortName evidence="10">HMG aldolase</shortName>
        <ecNumber evidence="10">4.1.1.112</ecNumber>
        <ecNumber evidence="10">4.1.3.17</ecNumber>
    </recommendedName>
    <alternativeName>
        <fullName evidence="10">Oxaloacetate decarboxylase</fullName>
    </alternativeName>
</protein>
<feature type="binding site" evidence="9">
    <location>
        <begin position="76"/>
        <end position="79"/>
    </location>
    <ligand>
        <name>substrate</name>
    </ligand>
</feature>
<evidence type="ECO:0000256" key="7">
    <source>
        <dbReference type="ARBA" id="ARBA00025046"/>
    </source>
</evidence>
<comment type="catalytic activity">
    <reaction evidence="1 10">
        <text>4-hydroxy-4-methyl-2-oxoglutarate = 2 pyruvate</text>
        <dbReference type="Rhea" id="RHEA:22748"/>
        <dbReference type="ChEBI" id="CHEBI:15361"/>
        <dbReference type="ChEBI" id="CHEBI:58276"/>
        <dbReference type="EC" id="4.1.3.17"/>
    </reaction>
</comment>
<evidence type="ECO:0000256" key="1">
    <source>
        <dbReference type="ARBA" id="ARBA00001342"/>
    </source>
</evidence>
<comment type="function">
    <text evidence="7 10">Catalyzes the aldol cleavage of 4-hydroxy-4-methyl-2-oxoglutarate (HMG) into 2 molecules of pyruvate. Also contains a secondary oxaloacetate (OAA) decarboxylase activity due to the common pyruvate enolate transition state formed following C-C bond cleavage in the retro-aldol and decarboxylation reactions.</text>
</comment>
<dbReference type="InterPro" id="IPR036704">
    <property type="entry name" value="RraA/RraA-like_sf"/>
</dbReference>
<accession>A0A1C6TFB6</accession>
<name>A0A1C6TFB6_9ACTN</name>
<dbReference type="RefSeq" id="WP_091649810.1">
    <property type="nucleotide sequence ID" value="NZ_FMHW01000002.1"/>
</dbReference>
<comment type="similarity">
    <text evidence="3 10">Belongs to the class II aldolase/RraA-like family.</text>
</comment>
<dbReference type="SUPFAM" id="SSF89562">
    <property type="entry name" value="RraA-like"/>
    <property type="match status" value="1"/>
</dbReference>
<evidence type="ECO:0000256" key="2">
    <source>
        <dbReference type="ARBA" id="ARBA00001968"/>
    </source>
</evidence>
<dbReference type="CDD" id="cd16841">
    <property type="entry name" value="RraA_family"/>
    <property type="match status" value="1"/>
</dbReference>
<dbReference type="EMBL" id="FMHW01000002">
    <property type="protein sequence ID" value="SCL40450.1"/>
    <property type="molecule type" value="Genomic_DNA"/>
</dbReference>
<dbReference type="STRING" id="145854.GA0074692_5805"/>
<evidence type="ECO:0000256" key="9">
    <source>
        <dbReference type="PIRSR" id="PIRSR605493-1"/>
    </source>
</evidence>
<dbReference type="InterPro" id="IPR010203">
    <property type="entry name" value="RraA"/>
</dbReference>
<gene>
    <name evidence="11" type="ORF">GA0074692_5805</name>
</gene>
<comment type="cofactor">
    <cofactor evidence="2 10">
        <name>a divalent metal cation</name>
        <dbReference type="ChEBI" id="CHEBI:60240"/>
    </cofactor>
</comment>
<dbReference type="GO" id="GO:0008428">
    <property type="term" value="F:ribonuclease inhibitor activity"/>
    <property type="evidence" value="ECO:0007669"/>
    <property type="project" value="InterPro"/>
</dbReference>
<dbReference type="EC" id="4.1.3.17" evidence="10"/>
<evidence type="ECO:0000256" key="10">
    <source>
        <dbReference type="RuleBase" id="RU004338"/>
    </source>
</evidence>
<keyword evidence="9" id="KW-0460">Magnesium</keyword>
<comment type="subunit">
    <text evidence="4 10">Homotrimer.</text>
</comment>
<feature type="binding site" evidence="9">
    <location>
        <position position="98"/>
    </location>
    <ligand>
        <name>substrate</name>
    </ligand>
</feature>
<dbReference type="Proteomes" id="UP000198959">
    <property type="component" value="Unassembled WGS sequence"/>
</dbReference>
<keyword evidence="12" id="KW-1185">Reference proteome</keyword>
<organism evidence="11 12">
    <name type="scientific">Micromonospora pallida</name>
    <dbReference type="NCBI Taxonomy" id="145854"/>
    <lineage>
        <taxon>Bacteria</taxon>
        <taxon>Bacillati</taxon>
        <taxon>Actinomycetota</taxon>
        <taxon>Actinomycetes</taxon>
        <taxon>Micromonosporales</taxon>
        <taxon>Micromonosporaceae</taxon>
        <taxon>Micromonospora</taxon>
    </lineage>
</organism>
<dbReference type="NCBIfam" id="TIGR01935">
    <property type="entry name" value="NOT-MenG"/>
    <property type="match status" value="1"/>
</dbReference>
<evidence type="ECO:0000256" key="6">
    <source>
        <dbReference type="ARBA" id="ARBA00023239"/>
    </source>
</evidence>
<feature type="binding site" evidence="9">
    <location>
        <position position="99"/>
    </location>
    <ligand>
        <name>Mg(2+)</name>
        <dbReference type="ChEBI" id="CHEBI:18420"/>
    </ligand>
</feature>
<dbReference type="Pfam" id="PF03737">
    <property type="entry name" value="RraA-like"/>
    <property type="match status" value="1"/>
</dbReference>
<keyword evidence="5 9" id="KW-0479">Metal-binding</keyword>
<evidence type="ECO:0000313" key="11">
    <source>
        <dbReference type="EMBL" id="SCL40450.1"/>
    </source>
</evidence>
<dbReference type="GO" id="GO:0047443">
    <property type="term" value="F:4-hydroxy-4-methyl-2-oxoglutarate aldolase activity"/>
    <property type="evidence" value="ECO:0007669"/>
    <property type="project" value="UniProtKB-EC"/>
</dbReference>
<dbReference type="PANTHER" id="PTHR33254:SF4">
    <property type="entry name" value="4-HYDROXY-4-METHYL-2-OXOGLUTARATE ALDOLASE 3-RELATED"/>
    <property type="match status" value="1"/>
</dbReference>
<evidence type="ECO:0000256" key="8">
    <source>
        <dbReference type="ARBA" id="ARBA00047973"/>
    </source>
</evidence>
<comment type="cofactor">
    <cofactor evidence="9">
        <name>Mg(2+)</name>
        <dbReference type="ChEBI" id="CHEBI:18420"/>
    </cofactor>
</comment>
<evidence type="ECO:0000256" key="3">
    <source>
        <dbReference type="ARBA" id="ARBA00008621"/>
    </source>
</evidence>
<evidence type="ECO:0000313" key="12">
    <source>
        <dbReference type="Proteomes" id="UP000198959"/>
    </source>
</evidence>
<evidence type="ECO:0000256" key="4">
    <source>
        <dbReference type="ARBA" id="ARBA00011233"/>
    </source>
</evidence>
<evidence type="ECO:0000256" key="5">
    <source>
        <dbReference type="ARBA" id="ARBA00022723"/>
    </source>
</evidence>
<dbReference type="PANTHER" id="PTHR33254">
    <property type="entry name" value="4-HYDROXY-4-METHYL-2-OXOGLUTARATE ALDOLASE 3-RELATED"/>
    <property type="match status" value="1"/>
</dbReference>
<dbReference type="InterPro" id="IPR005493">
    <property type="entry name" value="RraA/RraA-like"/>
</dbReference>
<sequence length="168" mass="16980">MPDPATADLVDRYGDALGSCDTQFRQYGGRPAFHGPAATVRCFEDNALLKSVLSEPGDGRVLVVDGGGSVHTALMGDVIAGLAVANGWAGVVVNGAVRDVAALGTLPIGIKALGSNPRKSGKTGAGERDVPVSFGGCTFASGAEVHSDDDGIVVLPLPVRNDPGTQGR</sequence>
<comment type="catalytic activity">
    <reaction evidence="8 10">
        <text>oxaloacetate + H(+) = pyruvate + CO2</text>
        <dbReference type="Rhea" id="RHEA:15641"/>
        <dbReference type="ChEBI" id="CHEBI:15361"/>
        <dbReference type="ChEBI" id="CHEBI:15378"/>
        <dbReference type="ChEBI" id="CHEBI:16452"/>
        <dbReference type="ChEBI" id="CHEBI:16526"/>
        <dbReference type="EC" id="4.1.1.112"/>
    </reaction>
</comment>
<dbReference type="NCBIfam" id="NF006875">
    <property type="entry name" value="PRK09372.1"/>
    <property type="match status" value="1"/>
</dbReference>
<dbReference type="GO" id="GO:0046872">
    <property type="term" value="F:metal ion binding"/>
    <property type="evidence" value="ECO:0007669"/>
    <property type="project" value="UniProtKB-KW"/>
</dbReference>
<reference evidence="12" key="1">
    <citation type="submission" date="2016-06" db="EMBL/GenBank/DDBJ databases">
        <authorList>
            <person name="Varghese N."/>
            <person name="Submissions Spin"/>
        </authorList>
    </citation>
    <scope>NUCLEOTIDE SEQUENCE [LARGE SCALE GENOMIC DNA]</scope>
    <source>
        <strain evidence="12">DSM 43817</strain>
    </source>
</reference>
<dbReference type="EC" id="4.1.1.112" evidence="10"/>
<dbReference type="AlphaFoldDB" id="A0A1C6TFB6"/>
<proteinExistence type="inferred from homology"/>
<keyword evidence="6 10" id="KW-0456">Lyase</keyword>
<dbReference type="GO" id="GO:0008948">
    <property type="term" value="F:oxaloacetate decarboxylase activity"/>
    <property type="evidence" value="ECO:0007669"/>
    <property type="project" value="UniProtKB-EC"/>
</dbReference>
<dbReference type="GO" id="GO:0051252">
    <property type="term" value="P:regulation of RNA metabolic process"/>
    <property type="evidence" value="ECO:0007669"/>
    <property type="project" value="InterPro"/>
</dbReference>